<dbReference type="InterPro" id="IPR003356">
    <property type="entry name" value="DNA_methylase_A-5"/>
</dbReference>
<feature type="domain" description="DNA methylase adenine-specific" evidence="5">
    <location>
        <begin position="3"/>
        <end position="216"/>
    </location>
</feature>
<dbReference type="Gene3D" id="3.40.50.150">
    <property type="entry name" value="Vaccinia Virus protein VP39"/>
    <property type="match status" value="1"/>
</dbReference>
<evidence type="ECO:0000259" key="6">
    <source>
        <dbReference type="Pfam" id="PF22837"/>
    </source>
</evidence>
<name>A0A4Y9F432_9MICC</name>
<sequence length="521" mass="57994">MRGGFYTPKHIAEFLGKWAVAGAKNVLEPSAGDGVFLQVISELDQPPVNITAIELDPNEAEKAKIQLHNVEGRVLNQDYLDYEPANPVDAVVGNPPFIRYQYLSESTQLKAQNLYKTLGLQFTKHTNAWVPFVIKALMELEPGGRLAMVIPAELLSVLHAGAAREYLLKTCESILVLDADELFFEGTLQRTVLLAAVRRRAGFQGKSKIAFEKISTDTIRNSSIDTIFHSARFVEREAGSAKWMDGLLTDTEREALFSLSGNTNIRLFSDVATVQVGIVTGANSFFVISKSIADKYNLHEYTRPMFGRSSHVRGLTYTSADHEANLKADLPCLFLDLNATDWTDLSPGAKEYLQLGESLDLHLRYKTRIRNPWWHVPSVYRTNISLLKRSNEAPRLIANDIQALTTDTAYRISSTIDSRLLTSTWLNSLTLLACELNGRTYGGGVLELVPSEIRNTPIPVISNLGSFEKLDESLRKGASISELLPQQNKLIAMTLGIGLEELSALENARQRMLTRRTRKAN</sequence>
<evidence type="ECO:0000259" key="5">
    <source>
        <dbReference type="Pfam" id="PF02384"/>
    </source>
</evidence>
<proteinExistence type="predicted"/>
<dbReference type="Proteomes" id="UP000297951">
    <property type="component" value="Unassembled WGS sequence"/>
</dbReference>
<dbReference type="AlphaFoldDB" id="A0A4Y9F432"/>
<dbReference type="InterPro" id="IPR054520">
    <property type="entry name" value="M_Eco57I_C"/>
</dbReference>
<organism evidence="7 8">
    <name type="scientific">Rothia nasimurium</name>
    <dbReference type="NCBI Taxonomy" id="85336"/>
    <lineage>
        <taxon>Bacteria</taxon>
        <taxon>Bacillati</taxon>
        <taxon>Actinomycetota</taxon>
        <taxon>Actinomycetes</taxon>
        <taxon>Micrococcales</taxon>
        <taxon>Micrococcaceae</taxon>
        <taxon>Rothia</taxon>
    </lineage>
</organism>
<dbReference type="GO" id="GO:0009307">
    <property type="term" value="P:DNA restriction-modification system"/>
    <property type="evidence" value="ECO:0007669"/>
    <property type="project" value="UniProtKB-KW"/>
</dbReference>
<keyword evidence="4" id="KW-0680">Restriction system</keyword>
<evidence type="ECO:0000256" key="4">
    <source>
        <dbReference type="ARBA" id="ARBA00022747"/>
    </source>
</evidence>
<keyword evidence="2 7" id="KW-0808">Transferase</keyword>
<evidence type="ECO:0000256" key="2">
    <source>
        <dbReference type="ARBA" id="ARBA00022679"/>
    </source>
</evidence>
<dbReference type="InterPro" id="IPR002052">
    <property type="entry name" value="DNA_methylase_N6_adenine_CS"/>
</dbReference>
<dbReference type="GO" id="GO:0003677">
    <property type="term" value="F:DNA binding"/>
    <property type="evidence" value="ECO:0007669"/>
    <property type="project" value="InterPro"/>
</dbReference>
<keyword evidence="1 7" id="KW-0489">Methyltransferase</keyword>
<dbReference type="SUPFAM" id="SSF53335">
    <property type="entry name" value="S-adenosyl-L-methionine-dependent methyltransferases"/>
    <property type="match status" value="1"/>
</dbReference>
<dbReference type="InterPro" id="IPR029063">
    <property type="entry name" value="SAM-dependent_MTases_sf"/>
</dbReference>
<dbReference type="PANTHER" id="PTHR33841">
    <property type="entry name" value="DNA METHYLTRANSFERASE YEEA-RELATED"/>
    <property type="match status" value="1"/>
</dbReference>
<dbReference type="GO" id="GO:0032259">
    <property type="term" value="P:methylation"/>
    <property type="evidence" value="ECO:0007669"/>
    <property type="project" value="UniProtKB-KW"/>
</dbReference>
<keyword evidence="3" id="KW-0949">S-adenosyl-L-methionine</keyword>
<evidence type="ECO:0000313" key="8">
    <source>
        <dbReference type="Proteomes" id="UP000297951"/>
    </source>
</evidence>
<protein>
    <submittedName>
        <fullName evidence="7">SAM-dependent methyltransferase</fullName>
    </submittedName>
</protein>
<dbReference type="PRINTS" id="PR00507">
    <property type="entry name" value="N12N6MTFRASE"/>
</dbReference>
<comment type="caution">
    <text evidence="7">The sequence shown here is derived from an EMBL/GenBank/DDBJ whole genome shotgun (WGS) entry which is preliminary data.</text>
</comment>
<dbReference type="GO" id="GO:0008170">
    <property type="term" value="F:N-methyltransferase activity"/>
    <property type="evidence" value="ECO:0007669"/>
    <property type="project" value="InterPro"/>
</dbReference>
<dbReference type="InterPro" id="IPR050953">
    <property type="entry name" value="N4_N6_ade-DNA_methylase"/>
</dbReference>
<dbReference type="CDD" id="cd02440">
    <property type="entry name" value="AdoMet_MTases"/>
    <property type="match status" value="1"/>
</dbReference>
<dbReference type="GO" id="GO:0009007">
    <property type="term" value="F:site-specific DNA-methyltransferase (adenine-specific) activity"/>
    <property type="evidence" value="ECO:0007669"/>
    <property type="project" value="UniProtKB-EC"/>
</dbReference>
<dbReference type="Pfam" id="PF22837">
    <property type="entry name" value="M_Eco57I_C"/>
    <property type="match status" value="1"/>
</dbReference>
<evidence type="ECO:0000313" key="7">
    <source>
        <dbReference type="EMBL" id="TFU22723.1"/>
    </source>
</evidence>
<dbReference type="OrthoDB" id="32195at2"/>
<evidence type="ECO:0000256" key="1">
    <source>
        <dbReference type="ARBA" id="ARBA00022603"/>
    </source>
</evidence>
<evidence type="ECO:0000256" key="3">
    <source>
        <dbReference type="ARBA" id="ARBA00022691"/>
    </source>
</evidence>
<dbReference type="Pfam" id="PF02384">
    <property type="entry name" value="N6_Mtase"/>
    <property type="match status" value="1"/>
</dbReference>
<dbReference type="PANTHER" id="PTHR33841:SF5">
    <property type="entry name" value="DNA METHYLASE (MODIFICATION METHYLASE) (METHYLTRANSFERASE)-RELATED"/>
    <property type="match status" value="1"/>
</dbReference>
<dbReference type="PROSITE" id="PS00092">
    <property type="entry name" value="N6_MTASE"/>
    <property type="match status" value="1"/>
</dbReference>
<gene>
    <name evidence="7" type="ORF">E4U03_05115</name>
</gene>
<feature type="domain" description="Type II methyltransferase M.Eco57I C-terminal" evidence="6">
    <location>
        <begin position="241"/>
        <end position="491"/>
    </location>
</feature>
<reference evidence="7 8" key="1">
    <citation type="submission" date="2019-03" db="EMBL/GenBank/DDBJ databases">
        <title>Diversity of the mouse oral microbiome.</title>
        <authorList>
            <person name="Joseph S."/>
            <person name="Aduse-Opoku J."/>
            <person name="Curtis M."/>
            <person name="Wade W."/>
            <person name="Hashim A."/>
        </authorList>
    </citation>
    <scope>NUCLEOTIDE SEQUENCE [LARGE SCALE GENOMIC DNA]</scope>
    <source>
        <strain evidence="8">irhom_31</strain>
    </source>
</reference>
<dbReference type="EMBL" id="SPQC01000014">
    <property type="protein sequence ID" value="TFU22723.1"/>
    <property type="molecule type" value="Genomic_DNA"/>
</dbReference>
<accession>A0A4Y9F432</accession>